<comment type="caution">
    <text evidence="2">The sequence shown here is derived from an EMBL/GenBank/DDBJ whole genome shotgun (WGS) entry which is preliminary data.</text>
</comment>
<dbReference type="OrthoDB" id="9814800at2"/>
<evidence type="ECO:0000313" key="3">
    <source>
        <dbReference type="Proteomes" id="UP000270661"/>
    </source>
</evidence>
<keyword evidence="1" id="KW-0472">Membrane</keyword>
<dbReference type="Gene3D" id="3.90.10.10">
    <property type="entry name" value="Cytochrome C3"/>
    <property type="match status" value="2"/>
</dbReference>
<feature type="transmembrane region" description="Helical" evidence="1">
    <location>
        <begin position="12"/>
        <end position="35"/>
    </location>
</feature>
<dbReference type="CDD" id="cd08168">
    <property type="entry name" value="Cytochrom_C3"/>
    <property type="match status" value="1"/>
</dbReference>
<dbReference type="KEGG" id="pcg:AXG94_00590"/>
<keyword evidence="1" id="KW-0812">Transmembrane</keyword>
<dbReference type="Proteomes" id="UP000270661">
    <property type="component" value="Unassembled WGS sequence"/>
</dbReference>
<reference evidence="2 3" key="1">
    <citation type="submission" date="2018-08" db="EMBL/GenBank/DDBJ databases">
        <title>Recombination of ecologically and evolutionarily significant loci maintains genetic cohesion in the Pseudomonas syringae species complex.</title>
        <authorList>
            <person name="Dillon M."/>
            <person name="Thakur S."/>
            <person name="Almeida R.N.D."/>
            <person name="Weir B.S."/>
            <person name="Guttman D.S."/>
        </authorList>
    </citation>
    <scope>NUCLEOTIDE SEQUENCE [LARGE SCALE GENOMIC DNA]</scope>
    <source>
        <strain evidence="2 3">NCPPB2445</strain>
    </source>
</reference>
<dbReference type="InterPro" id="IPR036280">
    <property type="entry name" value="Multihaem_cyt_sf"/>
</dbReference>
<gene>
    <name evidence="2" type="ORF">ALQ77_00723</name>
</gene>
<evidence type="ECO:0000313" key="2">
    <source>
        <dbReference type="EMBL" id="RMM47031.1"/>
    </source>
</evidence>
<name>A0A3M3EBU3_9PSED</name>
<keyword evidence="3" id="KW-1185">Reference proteome</keyword>
<sequence>MAQIFTRSADTWFRLVLLGVFGGVALLFVLCFWFARSDYATGVGWTVNQPVPFSHEHHVGGLKIDCRYCHSSVETSAVATIPPTQTCMTCHSQLWTGAEVLKPIRQSFAQNTPIQWNRVAKLADYVYFHHDIHVKAGVGCVECHGHVETMALMRRDKPLQMQECLNCHRDPAPRLRPRQFITDMTWTTQQDRRELGERLMREYHIDTSGLTSCSVCHR</sequence>
<dbReference type="EMBL" id="RBOJ01000089">
    <property type="protein sequence ID" value="RMM47031.1"/>
    <property type="molecule type" value="Genomic_DNA"/>
</dbReference>
<proteinExistence type="predicted"/>
<dbReference type="SUPFAM" id="SSF48695">
    <property type="entry name" value="Multiheme cytochromes"/>
    <property type="match status" value="1"/>
</dbReference>
<dbReference type="STRING" id="47879.AXG94_00590"/>
<organism evidence="2 3">
    <name type="scientific">Pseudomonas corrugata</name>
    <dbReference type="NCBI Taxonomy" id="47879"/>
    <lineage>
        <taxon>Bacteria</taxon>
        <taxon>Pseudomonadati</taxon>
        <taxon>Pseudomonadota</taxon>
        <taxon>Gammaproteobacteria</taxon>
        <taxon>Pseudomonadales</taxon>
        <taxon>Pseudomonadaceae</taxon>
        <taxon>Pseudomonas</taxon>
    </lineage>
</organism>
<dbReference type="PANTHER" id="PTHR39425">
    <property type="entry name" value="LIPOPROTEIN CYTOCHROME C"/>
    <property type="match status" value="1"/>
</dbReference>
<keyword evidence="1" id="KW-1133">Transmembrane helix</keyword>
<dbReference type="AlphaFoldDB" id="A0A3M3EBU3"/>
<protein>
    <submittedName>
        <fullName evidence="2">Uncharacterized protein</fullName>
    </submittedName>
</protein>
<accession>A0A3M3EBU3</accession>
<dbReference type="PANTHER" id="PTHR39425:SF1">
    <property type="entry name" value="CYTOCHROME C7-LIKE DOMAIN-CONTAINING PROTEIN"/>
    <property type="match status" value="1"/>
</dbReference>
<evidence type="ECO:0000256" key="1">
    <source>
        <dbReference type="SAM" id="Phobius"/>
    </source>
</evidence>